<evidence type="ECO:0000259" key="2">
    <source>
        <dbReference type="Pfam" id="PF26640"/>
    </source>
</evidence>
<dbReference type="EMBL" id="PDLM01000030">
    <property type="protein sequence ID" value="RDW56743.1"/>
    <property type="molecule type" value="Genomic_DNA"/>
</dbReference>
<dbReference type="InterPro" id="IPR010730">
    <property type="entry name" value="HET"/>
</dbReference>
<dbReference type="PANTHER" id="PTHR10622:SF10">
    <property type="entry name" value="HET DOMAIN-CONTAINING PROTEIN"/>
    <property type="match status" value="1"/>
</dbReference>
<evidence type="ECO:0000313" key="3">
    <source>
        <dbReference type="EMBL" id="RDW56743.1"/>
    </source>
</evidence>
<name>A0A3D8Q4J8_9HELO</name>
<dbReference type="AlphaFoldDB" id="A0A3D8Q4J8"/>
<gene>
    <name evidence="3" type="ORF">BP6252_13998</name>
</gene>
<proteinExistence type="predicted"/>
<feature type="domain" description="DUF8212" evidence="2">
    <location>
        <begin position="227"/>
        <end position="255"/>
    </location>
</feature>
<evidence type="ECO:0000313" key="4">
    <source>
        <dbReference type="Proteomes" id="UP000256645"/>
    </source>
</evidence>
<dbReference type="Pfam" id="PF26640">
    <property type="entry name" value="DUF8212"/>
    <property type="match status" value="1"/>
</dbReference>
<dbReference type="InterPro" id="IPR058525">
    <property type="entry name" value="DUF8212"/>
</dbReference>
<protein>
    <submittedName>
        <fullName evidence="3">Uncharacterized protein</fullName>
    </submittedName>
</protein>
<comment type="caution">
    <text evidence="3">The sequence shown here is derived from an EMBL/GenBank/DDBJ whole genome shotgun (WGS) entry which is preliminary data.</text>
</comment>
<reference evidence="3 4" key="1">
    <citation type="journal article" date="2018" name="IMA Fungus">
        <title>IMA Genome-F 9: Draft genome sequence of Annulohypoxylon stygium, Aspergillus mulundensis, Berkeleyomyces basicola (syn. Thielaviopsis basicola), Ceratocystis smalleyi, two Cercospora beticola strains, Coleophoma cylindrospora, Fusarium fracticaudum, Phialophora cf. hyalina, and Morchella septimelata.</title>
        <authorList>
            <person name="Wingfield B.D."/>
            <person name="Bills G.F."/>
            <person name="Dong Y."/>
            <person name="Huang W."/>
            <person name="Nel W.J."/>
            <person name="Swalarsk-Parry B.S."/>
            <person name="Vaghefi N."/>
            <person name="Wilken P.M."/>
            <person name="An Z."/>
            <person name="de Beer Z.W."/>
            <person name="De Vos L."/>
            <person name="Chen L."/>
            <person name="Duong T.A."/>
            <person name="Gao Y."/>
            <person name="Hammerbacher A."/>
            <person name="Kikkert J.R."/>
            <person name="Li Y."/>
            <person name="Li H."/>
            <person name="Li K."/>
            <person name="Li Q."/>
            <person name="Liu X."/>
            <person name="Ma X."/>
            <person name="Naidoo K."/>
            <person name="Pethybridge S.J."/>
            <person name="Sun J."/>
            <person name="Steenkamp E.T."/>
            <person name="van der Nest M.A."/>
            <person name="van Wyk S."/>
            <person name="Wingfield M.J."/>
            <person name="Xiong C."/>
            <person name="Yue Q."/>
            <person name="Zhang X."/>
        </authorList>
    </citation>
    <scope>NUCLEOTIDE SEQUENCE [LARGE SCALE GENOMIC DNA]</scope>
    <source>
        <strain evidence="3 4">BP6252</strain>
    </source>
</reference>
<dbReference type="PANTHER" id="PTHR10622">
    <property type="entry name" value="HET DOMAIN-CONTAINING PROTEIN"/>
    <property type="match status" value="1"/>
</dbReference>
<keyword evidence="4" id="KW-1185">Reference proteome</keyword>
<sequence>MRLLNTHTIQLEEFFDKVPPYAILSHTWADEEVTFQDLEKPYHTAKVGYANIKETCRLARDDGYQYVWIDTCCIDKSSSAELSEAINSMFNWYKDASICYAYLADVSPTTTVPTEQCSPFGESRWFQRGWTLQELLASPQLVFYSSDWAPIASKNSLKELISQITNIDEAYLISQSKNIAVLLEKASIAERMSWASKRQTTRVEDIAYCLLGIFGLNMPLLYGEGKRAFLRLQEEIVRRFDDQSIFAWTSTIWDTADPEPLGFLADSPGCFAQSGHIIRHATYSSSSNFSITNKGLGITLRMLESALELNSYVLLQCQPRNAASSMVAVRLQKVSQNSINGS</sequence>
<accession>A0A3D8Q4J8</accession>
<dbReference type="OrthoDB" id="674604at2759"/>
<organism evidence="3 4">
    <name type="scientific">Coleophoma cylindrospora</name>
    <dbReference type="NCBI Taxonomy" id="1849047"/>
    <lineage>
        <taxon>Eukaryota</taxon>
        <taxon>Fungi</taxon>
        <taxon>Dikarya</taxon>
        <taxon>Ascomycota</taxon>
        <taxon>Pezizomycotina</taxon>
        <taxon>Leotiomycetes</taxon>
        <taxon>Helotiales</taxon>
        <taxon>Dermateaceae</taxon>
        <taxon>Coleophoma</taxon>
    </lineage>
</organism>
<dbReference type="Proteomes" id="UP000256645">
    <property type="component" value="Unassembled WGS sequence"/>
</dbReference>
<feature type="domain" description="Heterokaryon incompatibility" evidence="1">
    <location>
        <begin position="21"/>
        <end position="110"/>
    </location>
</feature>
<dbReference type="STRING" id="1849047.A0A3D8Q4J8"/>
<dbReference type="Pfam" id="PF06985">
    <property type="entry name" value="HET"/>
    <property type="match status" value="1"/>
</dbReference>
<evidence type="ECO:0000259" key="1">
    <source>
        <dbReference type="Pfam" id="PF06985"/>
    </source>
</evidence>